<reference evidence="1" key="1">
    <citation type="submission" date="2018-05" db="EMBL/GenBank/DDBJ databases">
        <authorList>
            <person name="Lanie J.A."/>
            <person name="Ng W.-L."/>
            <person name="Kazmierczak K.M."/>
            <person name="Andrzejewski T.M."/>
            <person name="Davidsen T.M."/>
            <person name="Wayne K.J."/>
            <person name="Tettelin H."/>
            <person name="Glass J.I."/>
            <person name="Rusch D."/>
            <person name="Podicherti R."/>
            <person name="Tsui H.-C.T."/>
            <person name="Winkler M.E."/>
        </authorList>
    </citation>
    <scope>NUCLEOTIDE SEQUENCE</scope>
</reference>
<gene>
    <name evidence="1" type="ORF">METZ01_LOCUS87941</name>
</gene>
<name>A0A381V5Y7_9ZZZZ</name>
<accession>A0A381V5Y7</accession>
<dbReference type="AlphaFoldDB" id="A0A381V5Y7"/>
<proteinExistence type="predicted"/>
<dbReference type="EMBL" id="UINC01007789">
    <property type="protein sequence ID" value="SVA35087.1"/>
    <property type="molecule type" value="Genomic_DNA"/>
</dbReference>
<evidence type="ECO:0000313" key="1">
    <source>
        <dbReference type="EMBL" id="SVA35087.1"/>
    </source>
</evidence>
<organism evidence="1">
    <name type="scientific">marine metagenome</name>
    <dbReference type="NCBI Taxonomy" id="408172"/>
    <lineage>
        <taxon>unclassified sequences</taxon>
        <taxon>metagenomes</taxon>
        <taxon>ecological metagenomes</taxon>
    </lineage>
</organism>
<protein>
    <submittedName>
        <fullName evidence="1">Uncharacterized protein</fullName>
    </submittedName>
</protein>
<sequence>MIRNKFLILFFMVLIFPVLLNAQGNNGRGKCMQPFGISYYLVEGGDEDEWLELYMKWHYPLMQYALDHGSIIEHKLFVPDGHGIEAQWTFAVSFLFPNSQESKPAPLGRAELITKLYGNQMDDYIAGEQRRWELTTKHWDTDFIELDKSEIPLSVYRPSLGGCEKKN</sequence>